<dbReference type="InterPro" id="IPR027417">
    <property type="entry name" value="P-loop_NTPase"/>
</dbReference>
<dbReference type="Gene3D" id="3.40.50.300">
    <property type="entry name" value="P-loop containing nucleotide triphosphate hydrolases"/>
    <property type="match status" value="2"/>
</dbReference>
<reference evidence="3 4" key="1">
    <citation type="submission" date="2024-09" db="EMBL/GenBank/DDBJ databases">
        <authorList>
            <person name="Sun Q."/>
            <person name="Mori K."/>
        </authorList>
    </citation>
    <scope>NUCLEOTIDE SEQUENCE [LARGE SCALE GENOMIC DNA]</scope>
    <source>
        <strain evidence="3 4">CCM 7415</strain>
    </source>
</reference>
<dbReference type="RefSeq" id="WP_019950664.1">
    <property type="nucleotide sequence ID" value="NZ_JBHLVX010000050.1"/>
</dbReference>
<feature type="domain" description="Polyphosphate kinase-2-related" evidence="2">
    <location>
        <begin position="9"/>
        <end position="230"/>
    </location>
</feature>
<evidence type="ECO:0000256" key="1">
    <source>
        <dbReference type="SAM" id="MobiDB-lite"/>
    </source>
</evidence>
<dbReference type="PANTHER" id="PTHR34383:SF3">
    <property type="entry name" value="POLYPHOSPHATE:AMP PHOSPHOTRANSFERASE"/>
    <property type="match status" value="1"/>
</dbReference>
<dbReference type="Pfam" id="PF03976">
    <property type="entry name" value="PPK2"/>
    <property type="match status" value="2"/>
</dbReference>
<dbReference type="Proteomes" id="UP001589814">
    <property type="component" value="Unassembled WGS sequence"/>
</dbReference>
<feature type="domain" description="Polyphosphate kinase-2-related" evidence="2">
    <location>
        <begin position="257"/>
        <end position="480"/>
    </location>
</feature>
<comment type="caution">
    <text evidence="3">The sequence shown here is derived from an EMBL/GenBank/DDBJ whole genome shotgun (WGS) entry which is preliminary data.</text>
</comment>
<evidence type="ECO:0000259" key="2">
    <source>
        <dbReference type="Pfam" id="PF03976"/>
    </source>
</evidence>
<dbReference type="GO" id="GO:0016740">
    <property type="term" value="F:transferase activity"/>
    <property type="evidence" value="ECO:0007669"/>
    <property type="project" value="UniProtKB-KW"/>
</dbReference>
<dbReference type="InterPro" id="IPR022489">
    <property type="entry name" value="PolyP_AMP_Tfrase"/>
</dbReference>
<accession>A0ABV6G572</accession>
<dbReference type="InterPro" id="IPR022488">
    <property type="entry name" value="PPK2-related"/>
</dbReference>
<name>A0ABV6G572_9GAMM</name>
<sequence>MPDNHDQPLDKACYRQQATELRERLLEAQFEMRQRGDFPVLILIAGFEVAGKGESVKLLHEWLDPRHLRVDTFGEFTDELHARPAAWSYWQRLPSKGHIGIFFLNWYTRLLRARVNEEVDEQGFEQQLDDIRRLETMLAHEGVVLLKLWFHLSRAEMKARLEAQQHSSERSWRLTPLEWHQLDHYDTTRRHAEQMLAHTRCRHANWTVIDCADPRRRNLAVGRALLDAMRCGPAKGPPLPALSQGGALPPRPRSEAMKRKDYKRERNREQRRLLSLMRKKRMRRHAVVAVFEGNDAAGKGGSIRRVTDALDPREYRIVPIAAPSQEALAHPWLWRFWQQLPRLGGRMTIFDRSWYGRVLVERVEGLCTPADWQRAFEEINDFEAQLAEAGIIVVKFWLAIDSDTQLARFRAREASPLKRYKITDEDWRNRGKWDDYATAVGDMVARTSTDTARWTVIDANDKRHARVAVLKTLNDAIERAFAKDRQGDGQ</sequence>
<feature type="region of interest" description="Disordered" evidence="1">
    <location>
        <begin position="236"/>
        <end position="265"/>
    </location>
</feature>
<protein>
    <submittedName>
        <fullName evidence="3">Polyphosphate:AMP phosphotransferase</fullName>
        <ecNumber evidence="3">2.7.4.33</ecNumber>
    </submittedName>
</protein>
<dbReference type="EMBL" id="JBHLVX010000050">
    <property type="protein sequence ID" value="MFC0268815.1"/>
    <property type="molecule type" value="Genomic_DNA"/>
</dbReference>
<keyword evidence="4" id="KW-1185">Reference proteome</keyword>
<organism evidence="3 4">
    <name type="scientific">Kushneria aurantia</name>
    <dbReference type="NCBI Taxonomy" id="504092"/>
    <lineage>
        <taxon>Bacteria</taxon>
        <taxon>Pseudomonadati</taxon>
        <taxon>Pseudomonadota</taxon>
        <taxon>Gammaproteobacteria</taxon>
        <taxon>Oceanospirillales</taxon>
        <taxon>Halomonadaceae</taxon>
        <taxon>Kushneria</taxon>
    </lineage>
</organism>
<evidence type="ECO:0000313" key="4">
    <source>
        <dbReference type="Proteomes" id="UP001589814"/>
    </source>
</evidence>
<dbReference type="NCBIfam" id="TIGR03708">
    <property type="entry name" value="poly_P_AMP_trns"/>
    <property type="match status" value="1"/>
</dbReference>
<keyword evidence="3" id="KW-0808">Transferase</keyword>
<gene>
    <name evidence="3" type="primary">pap</name>
    <name evidence="3" type="ORF">ACFFHW_12620</name>
</gene>
<dbReference type="EC" id="2.7.4.33" evidence="3"/>
<evidence type="ECO:0000313" key="3">
    <source>
        <dbReference type="EMBL" id="MFC0268815.1"/>
    </source>
</evidence>
<proteinExistence type="predicted"/>
<dbReference type="PANTHER" id="PTHR34383">
    <property type="entry name" value="POLYPHOSPHATE:AMP PHOSPHOTRANSFERASE-RELATED"/>
    <property type="match status" value="1"/>
</dbReference>
<dbReference type="SUPFAM" id="SSF52540">
    <property type="entry name" value="P-loop containing nucleoside triphosphate hydrolases"/>
    <property type="match status" value="2"/>
</dbReference>
<feature type="compositionally biased region" description="Basic and acidic residues" evidence="1">
    <location>
        <begin position="252"/>
        <end position="265"/>
    </location>
</feature>